<protein>
    <submittedName>
        <fullName evidence="3">DUF1416 domain-containing protein</fullName>
    </submittedName>
</protein>
<dbReference type="EMBL" id="JBHUKR010000007">
    <property type="protein sequence ID" value="MFD2417896.1"/>
    <property type="molecule type" value="Genomic_DNA"/>
</dbReference>
<dbReference type="InterPro" id="IPR008969">
    <property type="entry name" value="CarboxyPept-like_regulatory"/>
</dbReference>
<reference evidence="4" key="1">
    <citation type="journal article" date="2019" name="Int. J. Syst. Evol. Microbiol.">
        <title>The Global Catalogue of Microorganisms (GCM) 10K type strain sequencing project: providing services to taxonomists for standard genome sequencing and annotation.</title>
        <authorList>
            <consortium name="The Broad Institute Genomics Platform"/>
            <consortium name="The Broad Institute Genome Sequencing Center for Infectious Disease"/>
            <person name="Wu L."/>
            <person name="Ma J."/>
        </authorList>
    </citation>
    <scope>NUCLEOTIDE SEQUENCE [LARGE SCALE GENOMIC DNA]</scope>
    <source>
        <strain evidence="4">CGMCC 4.7645</strain>
    </source>
</reference>
<dbReference type="SUPFAM" id="SSF49464">
    <property type="entry name" value="Carboxypeptidase regulatory domain-like"/>
    <property type="match status" value="1"/>
</dbReference>
<evidence type="ECO:0000256" key="2">
    <source>
        <dbReference type="ARBA" id="ARBA00022843"/>
    </source>
</evidence>
<evidence type="ECO:0000313" key="3">
    <source>
        <dbReference type="EMBL" id="MFD2417896.1"/>
    </source>
</evidence>
<sequence length="103" mass="10346">MMSDDGCGAPVQTATPADLDTRGQVVVAGRVTGDGGPLGGAYVRLLNSDGEFAGEVQASGDGDFRFYAAPGSWVVRALHRTGTGEASVTAADPGLHQVTIAVA</sequence>
<accession>A0ABW5FVA7</accession>
<name>A0ABW5FVA7_9PSEU</name>
<evidence type="ECO:0000313" key="4">
    <source>
        <dbReference type="Proteomes" id="UP001597417"/>
    </source>
</evidence>
<keyword evidence="2" id="KW-0832">Ubl conjugation</keyword>
<keyword evidence="4" id="KW-1185">Reference proteome</keyword>
<comment type="caution">
    <text evidence="3">The sequence shown here is derived from an EMBL/GenBank/DDBJ whole genome shotgun (WGS) entry which is preliminary data.</text>
</comment>
<dbReference type="Proteomes" id="UP001597417">
    <property type="component" value="Unassembled WGS sequence"/>
</dbReference>
<dbReference type="RefSeq" id="WP_378265876.1">
    <property type="nucleotide sequence ID" value="NZ_JBHUKR010000007.1"/>
</dbReference>
<proteinExistence type="predicted"/>
<evidence type="ECO:0000256" key="1">
    <source>
        <dbReference type="ARBA" id="ARBA00022499"/>
    </source>
</evidence>
<keyword evidence="1" id="KW-1017">Isopeptide bond</keyword>
<dbReference type="Pfam" id="PF07210">
    <property type="entry name" value="DUF1416"/>
    <property type="match status" value="1"/>
</dbReference>
<dbReference type="InterPro" id="IPR010814">
    <property type="entry name" value="DUF1416"/>
</dbReference>
<gene>
    <name evidence="3" type="ORF">ACFSXZ_16345</name>
</gene>
<organism evidence="3 4">
    <name type="scientific">Amycolatopsis pigmentata</name>
    <dbReference type="NCBI Taxonomy" id="450801"/>
    <lineage>
        <taxon>Bacteria</taxon>
        <taxon>Bacillati</taxon>
        <taxon>Actinomycetota</taxon>
        <taxon>Actinomycetes</taxon>
        <taxon>Pseudonocardiales</taxon>
        <taxon>Pseudonocardiaceae</taxon>
        <taxon>Amycolatopsis</taxon>
    </lineage>
</organism>